<dbReference type="RefSeq" id="WP_152157354.1">
    <property type="nucleotide sequence ID" value="NZ_WEHX01000002.1"/>
</dbReference>
<feature type="domain" description="ATP-grasp" evidence="7">
    <location>
        <begin position="114"/>
        <end position="299"/>
    </location>
</feature>
<keyword evidence="3 5" id="KW-0658">Purine biosynthesis</keyword>
<dbReference type="PROSITE" id="PS50975">
    <property type="entry name" value="ATP_GRASP"/>
    <property type="match status" value="1"/>
</dbReference>
<keyword evidence="1 5" id="KW-0436">Ligase</keyword>
<dbReference type="NCBIfam" id="TIGR01161">
    <property type="entry name" value="purK"/>
    <property type="match status" value="1"/>
</dbReference>
<dbReference type="GO" id="GO:0005524">
    <property type="term" value="F:ATP binding"/>
    <property type="evidence" value="ECO:0007669"/>
    <property type="project" value="UniProtKB-UniRule"/>
</dbReference>
<comment type="function">
    <text evidence="6">Catalyzes the ATP-dependent conversion of 5-aminoimidazole ribonucleotide (AIR) and HCO(3)- to N5-carboxyaminoimidazole ribonucleotide (N5-CAIR).</text>
</comment>
<comment type="subunit">
    <text evidence="5 6">Homodimer.</text>
</comment>
<evidence type="ECO:0000256" key="1">
    <source>
        <dbReference type="ARBA" id="ARBA00022598"/>
    </source>
</evidence>
<organism evidence="8 9">
    <name type="scientific">Sutterella seckii</name>
    <dbReference type="NCBI Taxonomy" id="1944635"/>
    <lineage>
        <taxon>Bacteria</taxon>
        <taxon>Pseudomonadati</taxon>
        <taxon>Pseudomonadota</taxon>
        <taxon>Betaproteobacteria</taxon>
        <taxon>Burkholderiales</taxon>
        <taxon>Sutterellaceae</taxon>
        <taxon>Sutterella</taxon>
    </lineage>
</organism>
<dbReference type="FunFam" id="3.30.1490.20:FF:000015">
    <property type="entry name" value="N5-carboxyaminoimidazole ribonucleotide synthase"/>
    <property type="match status" value="1"/>
</dbReference>
<comment type="catalytic activity">
    <reaction evidence="5 6">
        <text>5-amino-1-(5-phospho-beta-D-ribosyl)imidazole + hydrogencarbonate + ATP = 5-carboxyamino-1-(5-phospho-D-ribosyl)imidazole + ADP + phosphate + 2 H(+)</text>
        <dbReference type="Rhea" id="RHEA:19317"/>
        <dbReference type="ChEBI" id="CHEBI:15378"/>
        <dbReference type="ChEBI" id="CHEBI:17544"/>
        <dbReference type="ChEBI" id="CHEBI:30616"/>
        <dbReference type="ChEBI" id="CHEBI:43474"/>
        <dbReference type="ChEBI" id="CHEBI:58730"/>
        <dbReference type="ChEBI" id="CHEBI:137981"/>
        <dbReference type="ChEBI" id="CHEBI:456216"/>
        <dbReference type="EC" id="6.3.4.18"/>
    </reaction>
</comment>
<dbReference type="NCBIfam" id="NF004676">
    <property type="entry name" value="PRK06019.1-2"/>
    <property type="match status" value="1"/>
</dbReference>
<feature type="binding site" evidence="5">
    <location>
        <begin position="269"/>
        <end position="270"/>
    </location>
    <ligand>
        <name>ATP</name>
        <dbReference type="ChEBI" id="CHEBI:30616"/>
    </ligand>
</feature>
<comment type="pathway">
    <text evidence="5 6">Purine metabolism; IMP biosynthesis via de novo pathway; 5-amino-1-(5-phospho-D-ribosyl)imidazole-4-carboxylate from 5-amino-1-(5-phospho-D-ribosyl)imidazole (N5-CAIR route): step 1/2.</text>
</comment>
<evidence type="ECO:0000256" key="4">
    <source>
        <dbReference type="ARBA" id="ARBA00022840"/>
    </source>
</evidence>
<evidence type="ECO:0000256" key="3">
    <source>
        <dbReference type="ARBA" id="ARBA00022755"/>
    </source>
</evidence>
<dbReference type="Gene3D" id="3.40.50.20">
    <property type="match status" value="1"/>
</dbReference>
<protein>
    <recommendedName>
        <fullName evidence="5 6">N5-carboxyaminoimidazole ribonucleotide synthase</fullName>
        <shortName evidence="5 6">N5-CAIR synthase</shortName>
        <ecNumber evidence="5 6">6.3.4.18</ecNumber>
    </recommendedName>
    <alternativeName>
        <fullName evidence="5 6">5-(carboxyamino)imidazole ribonucleotide synthetase</fullName>
    </alternativeName>
</protein>
<dbReference type="InterPro" id="IPR005875">
    <property type="entry name" value="PurK"/>
</dbReference>
<dbReference type="InterPro" id="IPR011761">
    <property type="entry name" value="ATP-grasp"/>
</dbReference>
<dbReference type="Proteomes" id="UP000430564">
    <property type="component" value="Unassembled WGS sequence"/>
</dbReference>
<dbReference type="NCBIfam" id="NF004675">
    <property type="entry name" value="PRK06019.1-1"/>
    <property type="match status" value="1"/>
</dbReference>
<feature type="binding site" evidence="5">
    <location>
        <position position="192"/>
    </location>
    <ligand>
        <name>ATP</name>
        <dbReference type="ChEBI" id="CHEBI:30616"/>
    </ligand>
</feature>
<keyword evidence="2 5" id="KW-0547">Nucleotide-binding</keyword>
<evidence type="ECO:0000256" key="5">
    <source>
        <dbReference type="HAMAP-Rule" id="MF_01928"/>
    </source>
</evidence>
<comment type="caution">
    <text evidence="8">The sequence shown here is derived from an EMBL/GenBank/DDBJ whole genome shotgun (WGS) entry which is preliminary data.</text>
</comment>
<dbReference type="Pfam" id="PF17769">
    <property type="entry name" value="PurK_C"/>
    <property type="match status" value="1"/>
</dbReference>
<dbReference type="InterPro" id="IPR016185">
    <property type="entry name" value="PreATP-grasp_dom_sf"/>
</dbReference>
<sequence length="393" mass="42460">MTEIRTLLPGAQLGLLGGGQLGRMFSEAAARMGYHVVVLEPHAPSPAGEVSSAQIAEGYSSEKGLDELASRVLAVTTEFENVPAESLKRLADAGVITAPHADAVAATQDRNVEKAFIESAGVPTAPHKAVRTLDDVNALEDSLFPGILKTARLGYDGKGQARVGSREEALAAWEKFGRTECVFEKRLNLKTEVSVIICRNPQGETVVFPVCENHHRNGILAYTVMPARIDEALARKAQQFARQIADELKYVGVLCVELFVLEDGTVLANELAPRPHNSGHATIEACATSQYEEQVRAMAGLPLGDTTQIAPAVMLNLLGDLWFDEKDNLTTPPWEKLLALPGVKLHLYGKEEARHARKMGHVTVLGRTLDEALARAHEAACILGLPFSQELAQ</sequence>
<evidence type="ECO:0000259" key="7">
    <source>
        <dbReference type="PROSITE" id="PS50975"/>
    </source>
</evidence>
<dbReference type="InterPro" id="IPR011054">
    <property type="entry name" value="Rudment_hybrid_motif"/>
</dbReference>
<accession>A0A6I1F4T4</accession>
<proteinExistence type="inferred from homology"/>
<dbReference type="SUPFAM" id="SSF56059">
    <property type="entry name" value="Glutathione synthetase ATP-binding domain-like"/>
    <property type="match status" value="1"/>
</dbReference>
<evidence type="ECO:0000313" key="9">
    <source>
        <dbReference type="Proteomes" id="UP000430564"/>
    </source>
</evidence>
<feature type="binding site" evidence="5">
    <location>
        <position position="149"/>
    </location>
    <ligand>
        <name>ATP</name>
        <dbReference type="ChEBI" id="CHEBI:30616"/>
    </ligand>
</feature>
<dbReference type="AlphaFoldDB" id="A0A6I1F4T4"/>
<dbReference type="PANTHER" id="PTHR11609">
    <property type="entry name" value="PURINE BIOSYNTHESIS PROTEIN 6/7, PUR6/7"/>
    <property type="match status" value="1"/>
</dbReference>
<name>A0A6I1F4T4_9BURK</name>
<dbReference type="GO" id="GO:0006189">
    <property type="term" value="P:'de novo' IMP biosynthetic process"/>
    <property type="evidence" value="ECO:0007669"/>
    <property type="project" value="UniProtKB-UniRule"/>
</dbReference>
<feature type="binding site" evidence="5">
    <location>
        <begin position="184"/>
        <end position="187"/>
    </location>
    <ligand>
        <name>ATP</name>
        <dbReference type="ChEBI" id="CHEBI:30616"/>
    </ligand>
</feature>
<evidence type="ECO:0000313" key="8">
    <source>
        <dbReference type="EMBL" id="KAB7663083.1"/>
    </source>
</evidence>
<dbReference type="Gene3D" id="3.30.1490.20">
    <property type="entry name" value="ATP-grasp fold, A domain"/>
    <property type="match status" value="1"/>
</dbReference>
<dbReference type="OrthoDB" id="9804625at2"/>
<dbReference type="HAMAP" id="MF_01928">
    <property type="entry name" value="PurK"/>
    <property type="match status" value="1"/>
</dbReference>
<evidence type="ECO:0000256" key="2">
    <source>
        <dbReference type="ARBA" id="ARBA00022741"/>
    </source>
</evidence>
<dbReference type="UniPathway" id="UPA00074">
    <property type="reaction ID" value="UER00942"/>
</dbReference>
<feature type="binding site" evidence="5">
    <location>
        <position position="110"/>
    </location>
    <ligand>
        <name>ATP</name>
        <dbReference type="ChEBI" id="CHEBI:30616"/>
    </ligand>
</feature>
<dbReference type="Gene3D" id="3.30.470.20">
    <property type="entry name" value="ATP-grasp fold, B domain"/>
    <property type="match status" value="1"/>
</dbReference>
<dbReference type="NCBIfam" id="NF004679">
    <property type="entry name" value="PRK06019.1-5"/>
    <property type="match status" value="1"/>
</dbReference>
<feature type="binding site" evidence="5">
    <location>
        <position position="215"/>
    </location>
    <ligand>
        <name>ATP</name>
        <dbReference type="ChEBI" id="CHEBI:30616"/>
    </ligand>
</feature>
<gene>
    <name evidence="5 6" type="primary">purK</name>
    <name evidence="8" type="ORF">GBM95_00850</name>
</gene>
<dbReference type="InterPro" id="IPR054350">
    <property type="entry name" value="PurT/PurK_preATP-grasp"/>
</dbReference>
<dbReference type="GO" id="GO:0005829">
    <property type="term" value="C:cytosol"/>
    <property type="evidence" value="ECO:0007669"/>
    <property type="project" value="TreeGrafter"/>
</dbReference>
<dbReference type="GO" id="GO:0004638">
    <property type="term" value="F:phosphoribosylaminoimidazole carboxylase activity"/>
    <property type="evidence" value="ECO:0007669"/>
    <property type="project" value="InterPro"/>
</dbReference>
<dbReference type="Pfam" id="PF22660">
    <property type="entry name" value="RS_preATP-grasp-like"/>
    <property type="match status" value="1"/>
</dbReference>
<keyword evidence="4 5" id="KW-0067">ATP-binding</keyword>
<dbReference type="GO" id="GO:0046872">
    <property type="term" value="F:metal ion binding"/>
    <property type="evidence" value="ECO:0007669"/>
    <property type="project" value="InterPro"/>
</dbReference>
<dbReference type="NCBIfam" id="NF004677">
    <property type="entry name" value="PRK06019.1-3"/>
    <property type="match status" value="1"/>
</dbReference>
<feature type="binding site" evidence="5">
    <location>
        <begin position="154"/>
        <end position="160"/>
    </location>
    <ligand>
        <name>ATP</name>
        <dbReference type="ChEBI" id="CHEBI:30616"/>
    </ligand>
</feature>
<dbReference type="GO" id="GO:0034028">
    <property type="term" value="F:5-(carboxyamino)imidazole ribonucleotide synthase activity"/>
    <property type="evidence" value="ECO:0007669"/>
    <property type="project" value="UniProtKB-UniRule"/>
</dbReference>
<comment type="similarity">
    <text evidence="5 6">Belongs to the PurK/PurT family.</text>
</comment>
<dbReference type="InterPro" id="IPR040686">
    <property type="entry name" value="PurK_C"/>
</dbReference>
<dbReference type="SUPFAM" id="SSF52440">
    <property type="entry name" value="PreATP-grasp domain"/>
    <property type="match status" value="1"/>
</dbReference>
<dbReference type="InterPro" id="IPR003135">
    <property type="entry name" value="ATP-grasp_carboxylate-amine"/>
</dbReference>
<reference evidence="8 9" key="1">
    <citation type="submission" date="2019-10" db="EMBL/GenBank/DDBJ databases">
        <title>Genome diversity of Sutterella seckii.</title>
        <authorList>
            <person name="Chaplin A.V."/>
            <person name="Sokolova S.R."/>
            <person name="Mosin K.A."/>
            <person name="Ivanova E.L."/>
            <person name="Kochetkova T.O."/>
            <person name="Goltsov A.Y."/>
            <person name="Trofimov D.Y."/>
            <person name="Efimov B.A."/>
        </authorList>
    </citation>
    <scope>NUCLEOTIDE SEQUENCE [LARGE SCALE GENOMIC DNA]</scope>
    <source>
        <strain evidence="8 9">ASD393</strain>
    </source>
</reference>
<dbReference type="EMBL" id="WEHX01000002">
    <property type="protein sequence ID" value="KAB7663083.1"/>
    <property type="molecule type" value="Genomic_DNA"/>
</dbReference>
<evidence type="ECO:0000256" key="6">
    <source>
        <dbReference type="RuleBase" id="RU361200"/>
    </source>
</evidence>
<dbReference type="FunFam" id="3.30.470.20:FF:000029">
    <property type="entry name" value="N5-carboxyaminoimidazole ribonucleotide synthase"/>
    <property type="match status" value="1"/>
</dbReference>
<dbReference type="Pfam" id="PF02222">
    <property type="entry name" value="ATP-grasp"/>
    <property type="match status" value="1"/>
</dbReference>
<dbReference type="SUPFAM" id="SSF51246">
    <property type="entry name" value="Rudiment single hybrid motif"/>
    <property type="match status" value="1"/>
</dbReference>
<dbReference type="InterPro" id="IPR013815">
    <property type="entry name" value="ATP_grasp_subdomain_1"/>
</dbReference>
<comment type="function">
    <text evidence="5">Catalyzes the ATP-dependent conversion of 5-aminoimidazole ribonucleotide (AIR) and HCO(3)(-) to N5-carboxyaminoimidazole ribonucleotide (N5-CAIR).</text>
</comment>
<dbReference type="PANTHER" id="PTHR11609:SF5">
    <property type="entry name" value="PHOSPHORIBOSYLAMINOIMIDAZOLE CARBOXYLASE"/>
    <property type="match status" value="1"/>
</dbReference>
<dbReference type="EC" id="6.3.4.18" evidence="5 6"/>